<evidence type="ECO:0000313" key="4">
    <source>
        <dbReference type="Proteomes" id="UP001259832"/>
    </source>
</evidence>
<accession>A0AAD9G997</accession>
<organism evidence="3 4">
    <name type="scientific">Phytophthora citrophthora</name>
    <dbReference type="NCBI Taxonomy" id="4793"/>
    <lineage>
        <taxon>Eukaryota</taxon>
        <taxon>Sar</taxon>
        <taxon>Stramenopiles</taxon>
        <taxon>Oomycota</taxon>
        <taxon>Peronosporomycetes</taxon>
        <taxon>Peronosporales</taxon>
        <taxon>Peronosporaceae</taxon>
        <taxon>Phytophthora</taxon>
    </lineage>
</organism>
<evidence type="ECO:0000256" key="2">
    <source>
        <dbReference type="SAM" id="MobiDB-lite"/>
    </source>
</evidence>
<keyword evidence="1" id="KW-0175">Coiled coil</keyword>
<dbReference type="Proteomes" id="UP001259832">
    <property type="component" value="Unassembled WGS sequence"/>
</dbReference>
<feature type="compositionally biased region" description="Low complexity" evidence="2">
    <location>
        <begin position="39"/>
        <end position="49"/>
    </location>
</feature>
<dbReference type="CDD" id="cd14686">
    <property type="entry name" value="bZIP"/>
    <property type="match status" value="1"/>
</dbReference>
<keyword evidence="4" id="KW-1185">Reference proteome</keyword>
<dbReference type="AlphaFoldDB" id="A0AAD9G997"/>
<feature type="coiled-coil region" evidence="1">
    <location>
        <begin position="95"/>
        <end position="132"/>
    </location>
</feature>
<name>A0AAD9G997_9STRA</name>
<dbReference type="EMBL" id="JASMQC010000026">
    <property type="protein sequence ID" value="KAK1934241.1"/>
    <property type="molecule type" value="Genomic_DNA"/>
</dbReference>
<evidence type="ECO:0000313" key="3">
    <source>
        <dbReference type="EMBL" id="KAK1934241.1"/>
    </source>
</evidence>
<reference evidence="3" key="1">
    <citation type="submission" date="2023-08" db="EMBL/GenBank/DDBJ databases">
        <title>Reference Genome Resource for the Citrus Pathogen Phytophthora citrophthora.</title>
        <authorList>
            <person name="Moller H."/>
            <person name="Coetzee B."/>
            <person name="Rose L.J."/>
            <person name="Van Niekerk J.M."/>
        </authorList>
    </citation>
    <scope>NUCLEOTIDE SEQUENCE</scope>
    <source>
        <strain evidence="3">STE-U-9442</strain>
    </source>
</reference>
<sequence length="328" mass="37162">MDTVSFYPPNYLSLSDNVIGGVIPRDRPTKQFLTPLKNSSQPRRSPSSSATKPMDLPLRTKATLSRCMNEDQKIALKLVSEIKDHRRESSRINQARYLERQRKKMNRLKEDVQRLIEEVKNLELHHTSLSIEVPTHKSIWSVATAYFRLFRHGLNSPAKEANAFALKFLQTTMEPSVTDGSLSGPKALLENWRLFSLYFVDVHVELEHLKRVEGSGILVAFTSTSVKFSAGTLRKVFPHLNSDGHGGTQGGKWSPLADQLRNQQIVMRGSVYFYWDETTGKVTRMETRSDLLTPLLHLPGSLEDVDRVFERALVTPECKLIPCPSTST</sequence>
<proteinExistence type="predicted"/>
<feature type="region of interest" description="Disordered" evidence="2">
    <location>
        <begin position="25"/>
        <end position="57"/>
    </location>
</feature>
<comment type="caution">
    <text evidence="3">The sequence shown here is derived from an EMBL/GenBank/DDBJ whole genome shotgun (WGS) entry which is preliminary data.</text>
</comment>
<protein>
    <submittedName>
        <fullName evidence="3">BZIP transcription factor 1</fullName>
    </submittedName>
</protein>
<gene>
    <name evidence="3" type="ORF">P3T76_011444</name>
</gene>
<evidence type="ECO:0000256" key="1">
    <source>
        <dbReference type="SAM" id="Coils"/>
    </source>
</evidence>